<sequence length="138" mass="16500">MKTVYNNYYYNSRNELGLIYITEFQVIEKCNENIKEAAFAEYPFGQNNFGLLNEIFFNKKEEAEHFYKRSSEHQFSLAPYNLWHQREKEGKREESIEYYKLASANEDSPLIFHQNLKNFKFHQNCKVSKKESSIASTI</sequence>
<organism evidence="1 2">
    <name type="scientific">Tritrichomonas musculus</name>
    <dbReference type="NCBI Taxonomy" id="1915356"/>
    <lineage>
        <taxon>Eukaryota</taxon>
        <taxon>Metamonada</taxon>
        <taxon>Parabasalia</taxon>
        <taxon>Tritrichomonadida</taxon>
        <taxon>Tritrichomonadidae</taxon>
        <taxon>Tritrichomonas</taxon>
    </lineage>
</organism>
<proteinExistence type="predicted"/>
<comment type="caution">
    <text evidence="1">The sequence shown here is derived from an EMBL/GenBank/DDBJ whole genome shotgun (WGS) entry which is preliminary data.</text>
</comment>
<dbReference type="EMBL" id="JAPFFF010000013">
    <property type="protein sequence ID" value="KAK8871636.1"/>
    <property type="molecule type" value="Genomic_DNA"/>
</dbReference>
<protein>
    <recommendedName>
        <fullName evidence="3">TPR Domain containing protein</fullName>
    </recommendedName>
</protein>
<accession>A0ABR2J163</accession>
<evidence type="ECO:0000313" key="1">
    <source>
        <dbReference type="EMBL" id="KAK8871636.1"/>
    </source>
</evidence>
<evidence type="ECO:0000313" key="2">
    <source>
        <dbReference type="Proteomes" id="UP001470230"/>
    </source>
</evidence>
<reference evidence="1 2" key="1">
    <citation type="submission" date="2024-04" db="EMBL/GenBank/DDBJ databases">
        <title>Tritrichomonas musculus Genome.</title>
        <authorList>
            <person name="Alves-Ferreira E."/>
            <person name="Grigg M."/>
            <person name="Lorenzi H."/>
            <person name="Galac M."/>
        </authorList>
    </citation>
    <scope>NUCLEOTIDE SEQUENCE [LARGE SCALE GENOMIC DNA]</scope>
    <source>
        <strain evidence="1 2">EAF2021</strain>
    </source>
</reference>
<evidence type="ECO:0008006" key="3">
    <source>
        <dbReference type="Google" id="ProtNLM"/>
    </source>
</evidence>
<keyword evidence="2" id="KW-1185">Reference proteome</keyword>
<name>A0ABR2J163_9EUKA</name>
<gene>
    <name evidence="1" type="ORF">M9Y10_007373</name>
</gene>
<dbReference type="SUPFAM" id="SSF81901">
    <property type="entry name" value="HCP-like"/>
    <property type="match status" value="1"/>
</dbReference>
<dbReference type="Proteomes" id="UP001470230">
    <property type="component" value="Unassembled WGS sequence"/>
</dbReference>